<dbReference type="PROSITE" id="PS50011">
    <property type="entry name" value="PROTEIN_KINASE_DOM"/>
    <property type="match status" value="1"/>
</dbReference>
<evidence type="ECO:0000256" key="2">
    <source>
        <dbReference type="ARBA" id="ARBA00022527"/>
    </source>
</evidence>
<dbReference type="PANTHER" id="PTHR47634:SF9">
    <property type="entry name" value="PROTEIN KINASE DOMAIN-CONTAINING PROTEIN-RELATED"/>
    <property type="match status" value="1"/>
</dbReference>
<dbReference type="GO" id="GO:0000245">
    <property type="term" value="P:spliceosomal complex assembly"/>
    <property type="evidence" value="ECO:0007669"/>
    <property type="project" value="TreeGrafter"/>
</dbReference>
<dbReference type="EC" id="2.7.11.1" evidence="1"/>
<evidence type="ECO:0000256" key="1">
    <source>
        <dbReference type="ARBA" id="ARBA00012513"/>
    </source>
</evidence>
<dbReference type="Proteomes" id="UP000215453">
    <property type="component" value="Chromosome 11"/>
</dbReference>
<feature type="binding site" evidence="9">
    <location>
        <position position="68"/>
    </location>
    <ligand>
        <name>ATP</name>
        <dbReference type="ChEBI" id="CHEBI:30616"/>
    </ligand>
</feature>
<dbReference type="GO" id="GO:0005737">
    <property type="term" value="C:cytoplasm"/>
    <property type="evidence" value="ECO:0007669"/>
    <property type="project" value="TreeGrafter"/>
</dbReference>
<dbReference type="GO" id="GO:0005524">
    <property type="term" value="F:ATP binding"/>
    <property type="evidence" value="ECO:0007669"/>
    <property type="project" value="UniProtKB-UniRule"/>
</dbReference>
<evidence type="ECO:0000256" key="7">
    <source>
        <dbReference type="ARBA" id="ARBA00047899"/>
    </source>
</evidence>
<dbReference type="InterPro" id="IPR011009">
    <property type="entry name" value="Kinase-like_dom_sf"/>
</dbReference>
<dbReference type="InterPro" id="IPR017441">
    <property type="entry name" value="Protein_kinase_ATP_BS"/>
</dbReference>
<dbReference type="GO" id="GO:0004674">
    <property type="term" value="F:protein serine/threonine kinase activity"/>
    <property type="evidence" value="ECO:0007669"/>
    <property type="project" value="UniProtKB-KW"/>
</dbReference>
<evidence type="ECO:0000256" key="9">
    <source>
        <dbReference type="PROSITE-ProRule" id="PRU10141"/>
    </source>
</evidence>
<keyword evidence="5" id="KW-0418">Kinase</keyword>
<accession>A0A1Y6LWQ7</accession>
<evidence type="ECO:0000313" key="12">
    <source>
        <dbReference type="Proteomes" id="UP000215453"/>
    </source>
</evidence>
<evidence type="ECO:0000256" key="8">
    <source>
        <dbReference type="ARBA" id="ARBA00048679"/>
    </source>
</evidence>
<dbReference type="PANTHER" id="PTHR47634">
    <property type="entry name" value="PROTEIN KINASE DOMAIN-CONTAINING PROTEIN-RELATED"/>
    <property type="match status" value="1"/>
</dbReference>
<dbReference type="SMART" id="SM00220">
    <property type="entry name" value="S_TKc"/>
    <property type="match status" value="1"/>
</dbReference>
<name>A0A1Y6LWQ7_ZYMTR</name>
<feature type="domain" description="Protein kinase" evidence="10">
    <location>
        <begin position="39"/>
        <end position="353"/>
    </location>
</feature>
<evidence type="ECO:0000256" key="5">
    <source>
        <dbReference type="ARBA" id="ARBA00022777"/>
    </source>
</evidence>
<gene>
    <name evidence="11" type="ORF">ZT1A5_G10262</name>
</gene>
<dbReference type="GO" id="GO:0005634">
    <property type="term" value="C:nucleus"/>
    <property type="evidence" value="ECO:0007669"/>
    <property type="project" value="TreeGrafter"/>
</dbReference>
<organism evidence="11 12">
    <name type="scientific">Zymoseptoria tritici ST99CH_1A5</name>
    <dbReference type="NCBI Taxonomy" id="1276529"/>
    <lineage>
        <taxon>Eukaryota</taxon>
        <taxon>Fungi</taxon>
        <taxon>Dikarya</taxon>
        <taxon>Ascomycota</taxon>
        <taxon>Pezizomycotina</taxon>
        <taxon>Dothideomycetes</taxon>
        <taxon>Dothideomycetidae</taxon>
        <taxon>Mycosphaerellales</taxon>
        <taxon>Mycosphaerellaceae</taxon>
        <taxon>Zymoseptoria</taxon>
    </lineage>
</organism>
<keyword evidence="3" id="KW-0808">Transferase</keyword>
<proteinExistence type="predicted"/>
<evidence type="ECO:0000256" key="3">
    <source>
        <dbReference type="ARBA" id="ARBA00022679"/>
    </source>
</evidence>
<keyword evidence="2" id="KW-0723">Serine/threonine-protein kinase</keyword>
<comment type="catalytic activity">
    <reaction evidence="8">
        <text>L-seryl-[protein] + ATP = O-phospho-L-seryl-[protein] + ADP + H(+)</text>
        <dbReference type="Rhea" id="RHEA:17989"/>
        <dbReference type="Rhea" id="RHEA-COMP:9863"/>
        <dbReference type="Rhea" id="RHEA-COMP:11604"/>
        <dbReference type="ChEBI" id="CHEBI:15378"/>
        <dbReference type="ChEBI" id="CHEBI:29999"/>
        <dbReference type="ChEBI" id="CHEBI:30616"/>
        <dbReference type="ChEBI" id="CHEBI:83421"/>
        <dbReference type="ChEBI" id="CHEBI:456216"/>
        <dbReference type="EC" id="2.7.11.1"/>
    </reaction>
</comment>
<evidence type="ECO:0000256" key="4">
    <source>
        <dbReference type="ARBA" id="ARBA00022741"/>
    </source>
</evidence>
<dbReference type="GO" id="GO:0050684">
    <property type="term" value="P:regulation of mRNA processing"/>
    <property type="evidence" value="ECO:0007669"/>
    <property type="project" value="TreeGrafter"/>
</dbReference>
<protein>
    <recommendedName>
        <fullName evidence="1">non-specific serine/threonine protein kinase</fullName>
        <ecNumber evidence="1">2.7.11.1</ecNumber>
    </recommendedName>
</protein>
<evidence type="ECO:0000259" key="10">
    <source>
        <dbReference type="PROSITE" id="PS50011"/>
    </source>
</evidence>
<dbReference type="AlphaFoldDB" id="A0A1Y6LWQ7"/>
<dbReference type="Pfam" id="PF00069">
    <property type="entry name" value="Pkinase"/>
    <property type="match status" value="2"/>
</dbReference>
<reference evidence="11 12" key="1">
    <citation type="submission" date="2016-10" db="EMBL/GenBank/DDBJ databases">
        <authorList>
            <person name="Varghese N."/>
        </authorList>
    </citation>
    <scope>NUCLEOTIDE SEQUENCE [LARGE SCALE GENOMIC DNA]</scope>
</reference>
<dbReference type="InterPro" id="IPR051334">
    <property type="entry name" value="SRPK"/>
</dbReference>
<sequence length="744" mass="84971">MSTAHGQIHCEIEGEELHRYKPGGYHPVHLGDRLDDGRFTVLHKLGWGGYGTTWLALDESCTRNVALKVNIAELSPDSKEIETHQKLSAGSDQHEGKDHIAQLLHSFSVQGPNGKHGCLVTELLGLSAAAAADRQSDGRLPGRLSWQAVRQTIKALAYMHEEGIVHGDLHPGNILLPCDDRLKRPGTEALQALGPVRREDIHAISYTASLPKYMVRPISLPLKPVLSEPCTFKVIDFGSSFESGLEPAPKMRCPLPFRAPEAVLTRQWDKPADIWSLGCTIFSLVAGQPPFDSIFSDERSLVADWIASFGPLPQEWDNVVMSLRDIEPTELDTPNLVEWLRELYFDEDRKPFFVEEDIERIGDLILSLLKRLRLMSAIHIRSEYFAMAQHPGISRQACALLHVKNWCAAQALLAQTERQRNLMSEIFRQSIMDDKLMAKIAALYSPEVWTTLTEQTLLDLVPDLKSWNGLERYVLPLCAFLNSTAEEVRTEHLVKLRMEAEARRPFPLLELPNDIRIRIYDVIVTQMLSSERSSLRGRPFIQTHSDAMEGWPRDFLVFPLAQVNKQLRIEFLPRWHRVVELNFDVTGTQYDPDLIDEWIEDFGPSRVPLTRSFAFEFGDDIVRLELRGCPSETVFGRRRLHHEQNQTQQPTDNGTGLKERYRMSSPDAWMPKRQKARALREADFELKFQRLIEKVLMEGTDGHVNMSIQGVNRIIVYLRQRAVPKPEMEPFEEDLMDEEDCLMM</sequence>
<comment type="catalytic activity">
    <reaction evidence="7">
        <text>L-threonyl-[protein] + ATP = O-phospho-L-threonyl-[protein] + ADP + H(+)</text>
        <dbReference type="Rhea" id="RHEA:46608"/>
        <dbReference type="Rhea" id="RHEA-COMP:11060"/>
        <dbReference type="Rhea" id="RHEA-COMP:11605"/>
        <dbReference type="ChEBI" id="CHEBI:15378"/>
        <dbReference type="ChEBI" id="CHEBI:30013"/>
        <dbReference type="ChEBI" id="CHEBI:30616"/>
        <dbReference type="ChEBI" id="CHEBI:61977"/>
        <dbReference type="ChEBI" id="CHEBI:456216"/>
        <dbReference type="EC" id="2.7.11.1"/>
    </reaction>
</comment>
<dbReference type="InterPro" id="IPR000719">
    <property type="entry name" value="Prot_kinase_dom"/>
</dbReference>
<dbReference type="SUPFAM" id="SSF56112">
    <property type="entry name" value="Protein kinase-like (PK-like)"/>
    <property type="match status" value="1"/>
</dbReference>
<dbReference type="Gene3D" id="1.10.510.10">
    <property type="entry name" value="Transferase(Phosphotransferase) domain 1"/>
    <property type="match status" value="1"/>
</dbReference>
<keyword evidence="4 9" id="KW-0547">Nucleotide-binding</keyword>
<dbReference type="PROSITE" id="PS00107">
    <property type="entry name" value="PROTEIN_KINASE_ATP"/>
    <property type="match status" value="1"/>
</dbReference>
<evidence type="ECO:0000313" key="11">
    <source>
        <dbReference type="EMBL" id="SMY28816.1"/>
    </source>
</evidence>
<dbReference type="Gene3D" id="3.30.200.20">
    <property type="entry name" value="Phosphorylase Kinase, domain 1"/>
    <property type="match status" value="1"/>
</dbReference>
<evidence type="ECO:0000256" key="6">
    <source>
        <dbReference type="ARBA" id="ARBA00022840"/>
    </source>
</evidence>
<dbReference type="EMBL" id="LT882686">
    <property type="protein sequence ID" value="SMY28816.1"/>
    <property type="molecule type" value="Genomic_DNA"/>
</dbReference>
<keyword evidence="6 9" id="KW-0067">ATP-binding</keyword>